<dbReference type="RefSeq" id="WP_191741353.1">
    <property type="nucleotide sequence ID" value="NZ_JACSQB010000135.1"/>
</dbReference>
<evidence type="ECO:0000313" key="4">
    <source>
        <dbReference type="Proteomes" id="UP000627166"/>
    </source>
</evidence>
<dbReference type="GO" id="GO:0016787">
    <property type="term" value="F:hydrolase activity"/>
    <property type="evidence" value="ECO:0007669"/>
    <property type="project" value="UniProtKB-KW"/>
</dbReference>
<dbReference type="Pfam" id="PF13180">
    <property type="entry name" value="PDZ_2"/>
    <property type="match status" value="1"/>
</dbReference>
<dbReference type="InterPro" id="IPR001478">
    <property type="entry name" value="PDZ"/>
</dbReference>
<organism evidence="3 4">
    <name type="scientific">Clostridium faecium</name>
    <dbReference type="NCBI Taxonomy" id="2762223"/>
    <lineage>
        <taxon>Bacteria</taxon>
        <taxon>Bacillati</taxon>
        <taxon>Bacillota</taxon>
        <taxon>Clostridia</taxon>
        <taxon>Eubacteriales</taxon>
        <taxon>Clostridiaceae</taxon>
        <taxon>Clostridium</taxon>
    </lineage>
</organism>
<keyword evidence="4" id="KW-1185">Reference proteome</keyword>
<feature type="domain" description="Peptidase S55" evidence="2">
    <location>
        <begin position="162"/>
        <end position="394"/>
    </location>
</feature>
<dbReference type="Pfam" id="PF05580">
    <property type="entry name" value="Peptidase_S55"/>
    <property type="match status" value="1"/>
</dbReference>
<gene>
    <name evidence="3" type="primary">spoIVB</name>
    <name evidence="3" type="ORF">H9637_15385</name>
</gene>
<feature type="domain" description="PDZ" evidence="1">
    <location>
        <begin position="66"/>
        <end position="161"/>
    </location>
</feature>
<dbReference type="EMBL" id="JACSQB010000135">
    <property type="protein sequence ID" value="MBD8048402.1"/>
    <property type="molecule type" value="Genomic_DNA"/>
</dbReference>
<sequence length="394" mass="42932">MKRRNGLWCFFMSIFLTLTISSYGSFSEYILHNPLKEKGRHIEASYIKDHSLNKTQSSKINDFNNEISLTQSTYAKASEIRVYPGGQPVGIKLNTKGALIIALSDIETKDGIVSPASKAGIQIGDSIIKINGVEIKSSEDVSTHVNRCNGSEITITVYRKDNTLDIVVKPVLSINDDKYKIGLWVRDSTAGVGTLTFYDNKTGKFGALGHPITDVDTGNVMSISNGEVVSSNIVSIRKGAKGSPGELRGIFVDEENCLGKIYNNTECGIFGEGDMGLINNNYSKPLPIAFRDEIKVGKAQILTTVDGSEPKSYDIEIEKLLPQKEPGSKSMIIRITDKKFLEKTGGIVQGMSGSPIIQNGKIVGAVTYVLINKPDTGYGIYIDWMLSDAGILTK</sequence>
<evidence type="ECO:0000313" key="3">
    <source>
        <dbReference type="EMBL" id="MBD8048402.1"/>
    </source>
</evidence>
<proteinExistence type="predicted"/>
<dbReference type="NCBIfam" id="TIGR02860">
    <property type="entry name" value="spore_IV_B"/>
    <property type="match status" value="1"/>
</dbReference>
<dbReference type="InterPro" id="IPR014219">
    <property type="entry name" value="SpoIVB"/>
</dbReference>
<evidence type="ECO:0000259" key="2">
    <source>
        <dbReference type="PROSITE" id="PS51494"/>
    </source>
</evidence>
<keyword evidence="3" id="KW-0378">Hydrolase</keyword>
<protein>
    <submittedName>
        <fullName evidence="3">SpoIVB peptidase</fullName>
        <ecNumber evidence="3">3.4.21.116</ecNumber>
    </submittedName>
</protein>
<dbReference type="InterPro" id="IPR008763">
    <property type="entry name" value="Peptidase_S55"/>
</dbReference>
<accession>A0ABR8YW93</accession>
<comment type="caution">
    <text evidence="3">The sequence shown here is derived from an EMBL/GenBank/DDBJ whole genome shotgun (WGS) entry which is preliminary data.</text>
</comment>
<evidence type="ECO:0000259" key="1">
    <source>
        <dbReference type="PROSITE" id="PS50106"/>
    </source>
</evidence>
<dbReference type="InterPro" id="IPR009003">
    <property type="entry name" value="Peptidase_S1_PA"/>
</dbReference>
<dbReference type="InterPro" id="IPR036034">
    <property type="entry name" value="PDZ_sf"/>
</dbReference>
<name>A0ABR8YW93_9CLOT</name>
<reference evidence="3 4" key="1">
    <citation type="submission" date="2020-08" db="EMBL/GenBank/DDBJ databases">
        <title>A Genomic Blueprint of the Chicken Gut Microbiome.</title>
        <authorList>
            <person name="Gilroy R."/>
            <person name="Ravi A."/>
            <person name="Getino M."/>
            <person name="Pursley I."/>
            <person name="Horton D.L."/>
            <person name="Alikhan N.-F."/>
            <person name="Baker D."/>
            <person name="Gharbi K."/>
            <person name="Hall N."/>
            <person name="Watson M."/>
            <person name="Adriaenssens E.M."/>
            <person name="Foster-Nyarko E."/>
            <person name="Jarju S."/>
            <person name="Secka A."/>
            <person name="Antonio M."/>
            <person name="Oren A."/>
            <person name="Chaudhuri R."/>
            <person name="La Ragione R.M."/>
            <person name="Hildebrand F."/>
            <person name="Pallen M.J."/>
        </authorList>
    </citation>
    <scope>NUCLEOTIDE SEQUENCE [LARGE SCALE GENOMIC DNA]</scope>
    <source>
        <strain evidence="3 4">N37</strain>
    </source>
</reference>
<dbReference type="SUPFAM" id="SSF50494">
    <property type="entry name" value="Trypsin-like serine proteases"/>
    <property type="match status" value="1"/>
</dbReference>
<dbReference type="Gene3D" id="2.30.42.10">
    <property type="match status" value="1"/>
</dbReference>
<dbReference type="EC" id="3.4.21.116" evidence="3"/>
<dbReference type="PROSITE" id="PS51494">
    <property type="entry name" value="SPOIVB"/>
    <property type="match status" value="1"/>
</dbReference>
<dbReference type="PROSITE" id="PS50106">
    <property type="entry name" value="PDZ"/>
    <property type="match status" value="1"/>
</dbReference>
<dbReference type="SUPFAM" id="SSF50156">
    <property type="entry name" value="PDZ domain-like"/>
    <property type="match status" value="1"/>
</dbReference>
<dbReference type="SMART" id="SM00228">
    <property type="entry name" value="PDZ"/>
    <property type="match status" value="1"/>
</dbReference>
<dbReference type="Proteomes" id="UP000627166">
    <property type="component" value="Unassembled WGS sequence"/>
</dbReference>